<dbReference type="InterPro" id="IPR002181">
    <property type="entry name" value="Fibrinogen_a/b/g_C_dom"/>
</dbReference>
<dbReference type="Pfam" id="PF08702">
    <property type="entry name" value="Fib_alpha"/>
    <property type="match status" value="1"/>
</dbReference>
<dbReference type="GO" id="GO:0070527">
    <property type="term" value="P:platelet aggregation"/>
    <property type="evidence" value="ECO:0007669"/>
    <property type="project" value="TreeGrafter"/>
</dbReference>
<dbReference type="SMART" id="SM01212">
    <property type="entry name" value="Fib_alpha"/>
    <property type="match status" value="1"/>
</dbReference>
<dbReference type="PANTHER" id="PTHR47221:SF9">
    <property type="entry name" value="FIBRINOGEN GAMMA CHAIN"/>
    <property type="match status" value="1"/>
</dbReference>
<dbReference type="OrthoDB" id="10063010at2759"/>
<dbReference type="InterPro" id="IPR014716">
    <property type="entry name" value="Fibrinogen_a/b/g_C_1"/>
</dbReference>
<keyword evidence="16" id="KW-1185">Reference proteome</keyword>
<dbReference type="InterPro" id="IPR036056">
    <property type="entry name" value="Fibrinogen-like_C"/>
</dbReference>
<comment type="subunit">
    <text evidence="11">Heterohexamer; disulfide linked. Contains 2 sets of 3 non-identical chains (alpha, beta and gamma). The 2 heterotrimers are in head to head conformation with the N-termini in a small central domain.</text>
</comment>
<evidence type="ECO:0000256" key="3">
    <source>
        <dbReference type="ARBA" id="ARBA00022696"/>
    </source>
</evidence>
<feature type="chain" id="PRO_5019520866" description="Fibrinogen C-terminal domain-containing protein" evidence="13">
    <location>
        <begin position="25"/>
        <end position="440"/>
    </location>
</feature>
<dbReference type="InterPro" id="IPR037579">
    <property type="entry name" value="FIB_ANG-like"/>
</dbReference>
<evidence type="ECO:0000256" key="8">
    <source>
        <dbReference type="ARBA" id="ARBA00023084"/>
    </source>
</evidence>
<keyword evidence="3" id="KW-0356">Hemostasis</keyword>
<evidence type="ECO:0000256" key="7">
    <source>
        <dbReference type="ARBA" id="ARBA00023054"/>
    </source>
</evidence>
<dbReference type="GO" id="GO:0005102">
    <property type="term" value="F:signaling receptor binding"/>
    <property type="evidence" value="ECO:0007669"/>
    <property type="project" value="InterPro"/>
</dbReference>
<keyword evidence="10" id="KW-0325">Glycoprotein</keyword>
<dbReference type="PROSITE" id="PS51406">
    <property type="entry name" value="FIBRINOGEN_C_2"/>
    <property type="match status" value="1"/>
</dbReference>
<organism evidence="15 16">
    <name type="scientific">Scyliorhinus torazame</name>
    <name type="common">Cloudy catshark</name>
    <name type="synonym">Catulus torazame</name>
    <dbReference type="NCBI Taxonomy" id="75743"/>
    <lineage>
        <taxon>Eukaryota</taxon>
        <taxon>Metazoa</taxon>
        <taxon>Chordata</taxon>
        <taxon>Craniata</taxon>
        <taxon>Vertebrata</taxon>
        <taxon>Chondrichthyes</taxon>
        <taxon>Elasmobranchii</taxon>
        <taxon>Galeomorphii</taxon>
        <taxon>Galeoidea</taxon>
        <taxon>Carcharhiniformes</taxon>
        <taxon>Scyliorhinidae</taxon>
        <taxon>Scyliorhinus</taxon>
    </lineage>
</organism>
<feature type="coiled-coil region" evidence="12">
    <location>
        <begin position="127"/>
        <end position="154"/>
    </location>
</feature>
<dbReference type="FunFam" id="3.90.215.10:FF:000002">
    <property type="entry name" value="Fibrinogen gamma chain"/>
    <property type="match status" value="1"/>
</dbReference>
<evidence type="ECO:0000313" key="15">
    <source>
        <dbReference type="EMBL" id="GCB70492.1"/>
    </source>
</evidence>
<evidence type="ECO:0000256" key="9">
    <source>
        <dbReference type="ARBA" id="ARBA00023157"/>
    </source>
</evidence>
<name>A0A401PBJ6_SCYTO</name>
<comment type="subcellular location">
    <subcellularLocation>
        <location evidence="1">Secreted</location>
    </subcellularLocation>
</comment>
<evidence type="ECO:0000256" key="12">
    <source>
        <dbReference type="SAM" id="Coils"/>
    </source>
</evidence>
<evidence type="ECO:0000313" key="16">
    <source>
        <dbReference type="Proteomes" id="UP000288216"/>
    </source>
</evidence>
<dbReference type="Gene3D" id="1.20.5.50">
    <property type="match status" value="1"/>
</dbReference>
<dbReference type="EMBL" id="BFAA01004724">
    <property type="protein sequence ID" value="GCB70492.1"/>
    <property type="molecule type" value="Genomic_DNA"/>
</dbReference>
<dbReference type="GO" id="GO:0030674">
    <property type="term" value="F:protein-macromolecule adaptor activity"/>
    <property type="evidence" value="ECO:0007669"/>
    <property type="project" value="TreeGrafter"/>
</dbReference>
<keyword evidence="9" id="KW-1015">Disulfide bond</keyword>
<evidence type="ECO:0000256" key="10">
    <source>
        <dbReference type="ARBA" id="ARBA00023180"/>
    </source>
</evidence>
<dbReference type="InterPro" id="IPR012290">
    <property type="entry name" value="Fibrinogen_a/b/g_coil_dom"/>
</dbReference>
<dbReference type="GO" id="GO:0072377">
    <property type="term" value="P:blood coagulation, common pathway"/>
    <property type="evidence" value="ECO:0007669"/>
    <property type="project" value="TreeGrafter"/>
</dbReference>
<feature type="signal peptide" evidence="13">
    <location>
        <begin position="1"/>
        <end position="24"/>
    </location>
</feature>
<keyword evidence="6" id="KW-0106">Calcium</keyword>
<dbReference type="SUPFAM" id="SSF56496">
    <property type="entry name" value="Fibrinogen C-terminal domain-like"/>
    <property type="match status" value="1"/>
</dbReference>
<keyword evidence="4" id="KW-0479">Metal-binding</keyword>
<gene>
    <name evidence="15" type="ORF">scyTo_0010788</name>
</gene>
<evidence type="ECO:0000256" key="5">
    <source>
        <dbReference type="ARBA" id="ARBA00022729"/>
    </source>
</evidence>
<sequence>MSGTKGKFLPSLQVLLLAFSSVKAVSFERPCCILDSRFGEFCPTTCGVSHYFGKHQALVDSQLGEIETSLNSIGEVTVATSKKMINVKHTEGYLNEQQSDQAIQTILEIQSEVLGFERSTDSREVEINELELILNQNKKDISDLKETRLQLQDLCRKPCQDTVHINEITGQDCQSIADKGATKSGLYYVKPLGARRQFLVYCEIESNGRGWTLLQRRLDGSVDFNQNWISYREGFGYLSPGDTTEFWLGNEKIHFLTTRSMKNNLIQIDLTDWEGNHRYAQYVNFQVSSEVDKYRLSYGMYLNGDAGDSLGGFDFGDHPSDKLYTSQNYAQFSTPDSDNDKYEESCAAQDKVGWWMNRCYAANLNGKYHKGGVYTSSQTASGFNDGILWATWKNRWYSLKEVSMKIIPFDRYNAFGAGQFQMLGPDWICRLLGSTQIGGV</sequence>
<dbReference type="InterPro" id="IPR020837">
    <property type="entry name" value="Fibrinogen_CS"/>
</dbReference>
<evidence type="ECO:0000256" key="2">
    <source>
        <dbReference type="ARBA" id="ARBA00022525"/>
    </source>
</evidence>
<dbReference type="STRING" id="75743.A0A401PBJ6"/>
<dbReference type="Gene3D" id="4.10.530.10">
    <property type="entry name" value="Gamma-fibrinogen Carboxyl Terminal Fragment, domain 2"/>
    <property type="match status" value="1"/>
</dbReference>
<keyword evidence="8" id="KW-0094">Blood coagulation</keyword>
<proteinExistence type="predicted"/>
<dbReference type="PANTHER" id="PTHR47221">
    <property type="entry name" value="FIBRINOGEN ALPHA CHAIN"/>
    <property type="match status" value="1"/>
</dbReference>
<keyword evidence="7 12" id="KW-0175">Coiled coil</keyword>
<dbReference type="PROSITE" id="PS00514">
    <property type="entry name" value="FIBRINOGEN_C_1"/>
    <property type="match status" value="1"/>
</dbReference>
<comment type="caution">
    <text evidence="15">The sequence shown here is derived from an EMBL/GenBank/DDBJ whole genome shotgun (WGS) entry which is preliminary data.</text>
</comment>
<dbReference type="SMART" id="SM00186">
    <property type="entry name" value="FBG"/>
    <property type="match status" value="1"/>
</dbReference>
<dbReference type="GO" id="GO:0034116">
    <property type="term" value="P:positive regulation of heterotypic cell-cell adhesion"/>
    <property type="evidence" value="ECO:0007669"/>
    <property type="project" value="TreeGrafter"/>
</dbReference>
<evidence type="ECO:0000256" key="13">
    <source>
        <dbReference type="SAM" id="SignalP"/>
    </source>
</evidence>
<protein>
    <recommendedName>
        <fullName evidence="14">Fibrinogen C-terminal domain-containing protein</fullName>
    </recommendedName>
</protein>
<keyword evidence="5 13" id="KW-0732">Signal</keyword>
<evidence type="ECO:0000256" key="11">
    <source>
        <dbReference type="ARBA" id="ARBA00025974"/>
    </source>
</evidence>
<dbReference type="GO" id="GO:0051258">
    <property type="term" value="P:protein polymerization"/>
    <property type="evidence" value="ECO:0007669"/>
    <property type="project" value="InterPro"/>
</dbReference>
<dbReference type="Gene3D" id="3.90.215.10">
    <property type="entry name" value="Gamma Fibrinogen, chain A, domain 1"/>
    <property type="match status" value="1"/>
</dbReference>
<dbReference type="GO" id="GO:0005201">
    <property type="term" value="F:extracellular matrix structural constituent"/>
    <property type="evidence" value="ECO:0007669"/>
    <property type="project" value="TreeGrafter"/>
</dbReference>
<evidence type="ECO:0000256" key="4">
    <source>
        <dbReference type="ARBA" id="ARBA00022723"/>
    </source>
</evidence>
<dbReference type="GO" id="GO:0042730">
    <property type="term" value="P:fibrinolysis"/>
    <property type="evidence" value="ECO:0007669"/>
    <property type="project" value="TreeGrafter"/>
</dbReference>
<keyword evidence="2" id="KW-0964">Secreted</keyword>
<dbReference type="AlphaFoldDB" id="A0A401PBJ6"/>
<evidence type="ECO:0000259" key="14">
    <source>
        <dbReference type="PROSITE" id="PS51406"/>
    </source>
</evidence>
<feature type="domain" description="Fibrinogen C-terminal" evidence="14">
    <location>
        <begin position="164"/>
        <end position="410"/>
    </location>
</feature>
<dbReference type="OMA" id="PGGHDNG"/>
<dbReference type="GO" id="GO:0005577">
    <property type="term" value="C:fibrinogen complex"/>
    <property type="evidence" value="ECO:0007669"/>
    <property type="project" value="InterPro"/>
</dbReference>
<dbReference type="SUPFAM" id="SSF58010">
    <property type="entry name" value="Fibrinogen coiled-coil and central regions"/>
    <property type="match status" value="1"/>
</dbReference>
<dbReference type="Pfam" id="PF00147">
    <property type="entry name" value="Fibrinogen_C"/>
    <property type="match status" value="1"/>
</dbReference>
<evidence type="ECO:0000256" key="6">
    <source>
        <dbReference type="ARBA" id="ARBA00022837"/>
    </source>
</evidence>
<evidence type="ECO:0000256" key="1">
    <source>
        <dbReference type="ARBA" id="ARBA00004613"/>
    </source>
</evidence>
<dbReference type="Proteomes" id="UP000288216">
    <property type="component" value="Unassembled WGS sequence"/>
</dbReference>
<accession>A0A401PBJ6</accession>
<reference evidence="15 16" key="1">
    <citation type="journal article" date="2018" name="Nat. Ecol. Evol.">
        <title>Shark genomes provide insights into elasmobranch evolution and the origin of vertebrates.</title>
        <authorList>
            <person name="Hara Y"/>
            <person name="Yamaguchi K"/>
            <person name="Onimaru K"/>
            <person name="Kadota M"/>
            <person name="Koyanagi M"/>
            <person name="Keeley SD"/>
            <person name="Tatsumi K"/>
            <person name="Tanaka K"/>
            <person name="Motone F"/>
            <person name="Kageyama Y"/>
            <person name="Nozu R"/>
            <person name="Adachi N"/>
            <person name="Nishimura O"/>
            <person name="Nakagawa R"/>
            <person name="Tanegashima C"/>
            <person name="Kiyatake I"/>
            <person name="Matsumoto R"/>
            <person name="Murakumo K"/>
            <person name="Nishida K"/>
            <person name="Terakita A"/>
            <person name="Kuratani S"/>
            <person name="Sato K"/>
            <person name="Hyodo S Kuraku.S."/>
        </authorList>
    </citation>
    <scope>NUCLEOTIDE SEQUENCE [LARGE SCALE GENOMIC DNA]</scope>
</reference>
<dbReference type="CDD" id="cd00087">
    <property type="entry name" value="FReD"/>
    <property type="match status" value="1"/>
</dbReference>